<organism evidence="2">
    <name type="scientific">Spironucleus salmonicida</name>
    <dbReference type="NCBI Taxonomy" id="348837"/>
    <lineage>
        <taxon>Eukaryota</taxon>
        <taxon>Metamonada</taxon>
        <taxon>Diplomonadida</taxon>
        <taxon>Hexamitidae</taxon>
        <taxon>Hexamitinae</taxon>
        <taxon>Spironucleus</taxon>
    </lineage>
</organism>
<feature type="region of interest" description="Disordered" evidence="1">
    <location>
        <begin position="1"/>
        <end position="38"/>
    </location>
</feature>
<gene>
    <name evidence="2" type="ORF">SS50377_10987</name>
</gene>
<dbReference type="AlphaFoldDB" id="V6LWD5"/>
<protein>
    <submittedName>
        <fullName evidence="2">Uncharacterized protein</fullName>
    </submittedName>
</protein>
<name>V6LWD5_9EUKA</name>
<dbReference type="EMBL" id="KI545975">
    <property type="protein sequence ID" value="EST48880.1"/>
    <property type="molecule type" value="Genomic_DNA"/>
</dbReference>
<reference evidence="2" key="1">
    <citation type="journal article" date="2014" name="PLoS Genet.">
        <title>The Genome of Spironucleus salmonicida Highlights a Fish Pathogen Adapted to Fluctuating Environments.</title>
        <authorList>
            <person name="Xu F."/>
            <person name="Jerlstrom-Hultqvist J."/>
            <person name="Einarsson E."/>
            <person name="Astvaldsson A."/>
            <person name="Svard S.G."/>
            <person name="Andersson J.O."/>
        </authorList>
    </citation>
    <scope>NUCLEOTIDE SEQUENCE</scope>
</reference>
<proteinExistence type="predicted"/>
<sequence>RERQDGCRPRPRQAHHRRLAHYVPQPPGPRPSEPDRGNHIMYVKGVFRTLRIGQQLAAAAQHTIGGEIAEEHDTESQRHALRECAGYVRTQIAGDGSSQWNNWQYLLSPQPAERHPHGLHRFDLLVRCRFTAGPARDIPR</sequence>
<evidence type="ECO:0000313" key="2">
    <source>
        <dbReference type="EMBL" id="EST48880.1"/>
    </source>
</evidence>
<feature type="non-terminal residue" evidence="2">
    <location>
        <position position="1"/>
    </location>
</feature>
<feature type="compositionally biased region" description="Basic residues" evidence="1">
    <location>
        <begin position="9"/>
        <end position="20"/>
    </location>
</feature>
<accession>V6LWD5</accession>
<evidence type="ECO:0000256" key="1">
    <source>
        <dbReference type="SAM" id="MobiDB-lite"/>
    </source>
</evidence>